<keyword evidence="2" id="KW-1185">Reference proteome</keyword>
<dbReference type="Proteomes" id="UP001374584">
    <property type="component" value="Unassembled WGS sequence"/>
</dbReference>
<accession>A0AAN9KU63</accession>
<organism evidence="1 2">
    <name type="scientific">Phaseolus coccineus</name>
    <name type="common">Scarlet runner bean</name>
    <name type="synonym">Phaseolus multiflorus</name>
    <dbReference type="NCBI Taxonomy" id="3886"/>
    <lineage>
        <taxon>Eukaryota</taxon>
        <taxon>Viridiplantae</taxon>
        <taxon>Streptophyta</taxon>
        <taxon>Embryophyta</taxon>
        <taxon>Tracheophyta</taxon>
        <taxon>Spermatophyta</taxon>
        <taxon>Magnoliopsida</taxon>
        <taxon>eudicotyledons</taxon>
        <taxon>Gunneridae</taxon>
        <taxon>Pentapetalae</taxon>
        <taxon>rosids</taxon>
        <taxon>fabids</taxon>
        <taxon>Fabales</taxon>
        <taxon>Fabaceae</taxon>
        <taxon>Papilionoideae</taxon>
        <taxon>50 kb inversion clade</taxon>
        <taxon>NPAAA clade</taxon>
        <taxon>indigoferoid/millettioid clade</taxon>
        <taxon>Phaseoleae</taxon>
        <taxon>Phaseolus</taxon>
    </lineage>
</organism>
<comment type="caution">
    <text evidence="1">The sequence shown here is derived from an EMBL/GenBank/DDBJ whole genome shotgun (WGS) entry which is preliminary data.</text>
</comment>
<dbReference type="AlphaFoldDB" id="A0AAN9KU63"/>
<reference evidence="1 2" key="1">
    <citation type="submission" date="2024-01" db="EMBL/GenBank/DDBJ databases">
        <title>The genomes of 5 underutilized Papilionoideae crops provide insights into root nodulation and disease resistanc.</title>
        <authorList>
            <person name="Jiang F."/>
        </authorList>
    </citation>
    <scope>NUCLEOTIDE SEQUENCE [LARGE SCALE GENOMIC DNA]</scope>
    <source>
        <strain evidence="1">JINMINGXINNONG_FW02</strain>
        <tissue evidence="1">Leaves</tissue>
    </source>
</reference>
<evidence type="ECO:0000313" key="1">
    <source>
        <dbReference type="EMBL" id="KAK7322014.1"/>
    </source>
</evidence>
<dbReference type="EMBL" id="JAYMYR010000200">
    <property type="protein sequence ID" value="KAK7322014.1"/>
    <property type="molecule type" value="Genomic_DNA"/>
</dbReference>
<name>A0AAN9KU63_PHACN</name>
<evidence type="ECO:0000313" key="2">
    <source>
        <dbReference type="Proteomes" id="UP001374584"/>
    </source>
</evidence>
<protein>
    <submittedName>
        <fullName evidence="1">Uncharacterized protein</fullName>
    </submittedName>
</protein>
<gene>
    <name evidence="1" type="ORF">VNO80_35198</name>
</gene>
<proteinExistence type="predicted"/>
<sequence>MLPQKRREVLSFGCDTSWSETENRCYRICGVASFCLFTAAKNERLRKKALWGISSSAKEGRWKVFFVDSHRSLTVLYRGGLYLRAISFEYALVPIRISLFGSRDDIQETKEQS</sequence>